<proteinExistence type="inferred from homology"/>
<dbReference type="GO" id="GO:0046872">
    <property type="term" value="F:metal ion binding"/>
    <property type="evidence" value="ECO:0007669"/>
    <property type="project" value="UniProtKB-UniRule"/>
</dbReference>
<protein>
    <recommendedName>
        <fullName evidence="6">Molybdopterin molybdenumtransferase</fullName>
        <ecNumber evidence="6">2.10.1.1</ecNumber>
    </recommendedName>
</protein>
<evidence type="ECO:0000256" key="3">
    <source>
        <dbReference type="ARBA" id="ARBA00010763"/>
    </source>
</evidence>
<comment type="pathway">
    <text evidence="2 6">Cofactor biosynthesis; molybdopterin biosynthesis.</text>
</comment>
<dbReference type="Gene3D" id="2.170.190.11">
    <property type="entry name" value="Molybdopterin biosynthesis moea protein, domain 3"/>
    <property type="match status" value="1"/>
</dbReference>
<dbReference type="EC" id="2.10.1.1" evidence="6"/>
<keyword evidence="6" id="KW-0500">Molybdenum</keyword>
<organism evidence="8 9">
    <name type="scientific">Methylorubrum rhodinum</name>
    <dbReference type="NCBI Taxonomy" id="29428"/>
    <lineage>
        <taxon>Bacteria</taxon>
        <taxon>Pseudomonadati</taxon>
        <taxon>Pseudomonadota</taxon>
        <taxon>Alphaproteobacteria</taxon>
        <taxon>Hyphomicrobiales</taxon>
        <taxon>Methylobacteriaceae</taxon>
        <taxon>Methylorubrum</taxon>
    </lineage>
</organism>
<dbReference type="Proteomes" id="UP000583454">
    <property type="component" value="Unassembled WGS sequence"/>
</dbReference>
<dbReference type="PROSITE" id="PS01078">
    <property type="entry name" value="MOCF_BIOSYNTHESIS_1"/>
    <property type="match status" value="1"/>
</dbReference>
<dbReference type="InterPro" id="IPR001453">
    <property type="entry name" value="MoaB/Mog_dom"/>
</dbReference>
<dbReference type="InterPro" id="IPR038987">
    <property type="entry name" value="MoeA-like"/>
</dbReference>
<evidence type="ECO:0000313" key="9">
    <source>
        <dbReference type="Proteomes" id="UP000583454"/>
    </source>
</evidence>
<evidence type="ECO:0000313" key="8">
    <source>
        <dbReference type="EMBL" id="MBB5759074.1"/>
    </source>
</evidence>
<dbReference type="GO" id="GO:0006777">
    <property type="term" value="P:Mo-molybdopterin cofactor biosynthetic process"/>
    <property type="evidence" value="ECO:0007669"/>
    <property type="project" value="UniProtKB-UniRule"/>
</dbReference>
<dbReference type="InterPro" id="IPR036135">
    <property type="entry name" value="MoeA_linker/N_sf"/>
</dbReference>
<comment type="similarity">
    <text evidence="3 6">Belongs to the MoeA family.</text>
</comment>
<dbReference type="Pfam" id="PF00994">
    <property type="entry name" value="MoCF_biosynth"/>
    <property type="match status" value="1"/>
</dbReference>
<dbReference type="Gene3D" id="3.40.980.10">
    <property type="entry name" value="MoaB/Mog-like domain"/>
    <property type="match status" value="1"/>
</dbReference>
<dbReference type="Gene3D" id="3.90.105.10">
    <property type="entry name" value="Molybdopterin biosynthesis moea protein, domain 2"/>
    <property type="match status" value="1"/>
</dbReference>
<dbReference type="SUPFAM" id="SSF63882">
    <property type="entry name" value="MoeA N-terminal region -like"/>
    <property type="match status" value="1"/>
</dbReference>
<dbReference type="AlphaFoldDB" id="A0A840ZPI4"/>
<dbReference type="Pfam" id="PF03453">
    <property type="entry name" value="MoeA_N"/>
    <property type="match status" value="1"/>
</dbReference>
<dbReference type="PANTHER" id="PTHR10192:SF5">
    <property type="entry name" value="GEPHYRIN"/>
    <property type="match status" value="1"/>
</dbReference>
<dbReference type="InterPro" id="IPR036425">
    <property type="entry name" value="MoaB/Mog-like_dom_sf"/>
</dbReference>
<dbReference type="PANTHER" id="PTHR10192">
    <property type="entry name" value="MOLYBDOPTERIN BIOSYNTHESIS PROTEIN"/>
    <property type="match status" value="1"/>
</dbReference>
<gene>
    <name evidence="8" type="ORF">HNR00_003802</name>
</gene>
<keyword evidence="4 6" id="KW-0501">Molybdenum cofactor biosynthesis</keyword>
<dbReference type="SUPFAM" id="SSF53218">
    <property type="entry name" value="Molybdenum cofactor biosynthesis proteins"/>
    <property type="match status" value="1"/>
</dbReference>
<dbReference type="SUPFAM" id="SSF63867">
    <property type="entry name" value="MoeA C-terminal domain-like"/>
    <property type="match status" value="1"/>
</dbReference>
<comment type="catalytic activity">
    <reaction evidence="5">
        <text>adenylyl-molybdopterin + molybdate = Mo-molybdopterin + AMP + H(+)</text>
        <dbReference type="Rhea" id="RHEA:35047"/>
        <dbReference type="ChEBI" id="CHEBI:15378"/>
        <dbReference type="ChEBI" id="CHEBI:36264"/>
        <dbReference type="ChEBI" id="CHEBI:62727"/>
        <dbReference type="ChEBI" id="CHEBI:71302"/>
        <dbReference type="ChEBI" id="CHEBI:456215"/>
        <dbReference type="EC" id="2.10.1.1"/>
    </reaction>
</comment>
<evidence type="ECO:0000259" key="7">
    <source>
        <dbReference type="SMART" id="SM00852"/>
    </source>
</evidence>
<comment type="caution">
    <text evidence="8">The sequence shown here is derived from an EMBL/GenBank/DDBJ whole genome shotgun (WGS) entry which is preliminary data.</text>
</comment>
<dbReference type="SMART" id="SM00852">
    <property type="entry name" value="MoCF_biosynth"/>
    <property type="match status" value="1"/>
</dbReference>
<dbReference type="RefSeq" id="WP_183571876.1">
    <property type="nucleotide sequence ID" value="NZ_JACHOP010000019.1"/>
</dbReference>
<evidence type="ECO:0000256" key="1">
    <source>
        <dbReference type="ARBA" id="ARBA00002901"/>
    </source>
</evidence>
<keyword evidence="6" id="KW-0808">Transferase</keyword>
<evidence type="ECO:0000256" key="2">
    <source>
        <dbReference type="ARBA" id="ARBA00005046"/>
    </source>
</evidence>
<dbReference type="UniPathway" id="UPA00344"/>
<comment type="cofactor">
    <cofactor evidence="6">
        <name>Mg(2+)</name>
        <dbReference type="ChEBI" id="CHEBI:18420"/>
    </cofactor>
</comment>
<evidence type="ECO:0000256" key="6">
    <source>
        <dbReference type="RuleBase" id="RU365090"/>
    </source>
</evidence>
<sequence>MTRTASAALMPLAEARALLLGLARPVSPERVPLAEALGRIAATSIQAPRDRPTEPTSLRDGYAVDSSLVGGASPYAPVRLSQAPAWIETGHTLPAGTDAVLAPEGLEGRDAVAEVFFREGVRAPGEDFLKGDSLVAAGERIEPRHLLALAACGVATIDIRRPRVALVATGPSEPDALTPFLAALAAREGAGVVTAQASDEAEAIAEKIRGVEADAVLLLGGTGLGRTDHSAAGLAGAGRLLVHGIALRPGETAGIGEVEGRPVLLVPGRPEAAVAVFLALGRPLVAALSGSAPPAPTPAVLTKKIASGIGLSEIVVGRRVARGVEPLGGVDLPLRCLVHADVAVLVPPEHEGYPEGTEVEVWDL</sequence>
<evidence type="ECO:0000256" key="5">
    <source>
        <dbReference type="ARBA" id="ARBA00047317"/>
    </source>
</evidence>
<dbReference type="GO" id="GO:0061599">
    <property type="term" value="F:molybdopterin molybdotransferase activity"/>
    <property type="evidence" value="ECO:0007669"/>
    <property type="project" value="UniProtKB-UniRule"/>
</dbReference>
<reference evidence="8 9" key="1">
    <citation type="submission" date="2020-08" db="EMBL/GenBank/DDBJ databases">
        <title>Genomic Encyclopedia of Type Strains, Phase IV (KMG-IV): sequencing the most valuable type-strain genomes for metagenomic binning, comparative biology and taxonomic classification.</title>
        <authorList>
            <person name="Goeker M."/>
        </authorList>
    </citation>
    <scope>NUCLEOTIDE SEQUENCE [LARGE SCALE GENOMIC DNA]</scope>
    <source>
        <strain evidence="8 9">DSM 2163</strain>
    </source>
</reference>
<keyword evidence="9" id="KW-1185">Reference proteome</keyword>
<dbReference type="Gene3D" id="2.40.340.10">
    <property type="entry name" value="MoeA, C-terminal, domain IV"/>
    <property type="match status" value="1"/>
</dbReference>
<dbReference type="InterPro" id="IPR036688">
    <property type="entry name" value="MoeA_C_domain_IV_sf"/>
</dbReference>
<dbReference type="InterPro" id="IPR005110">
    <property type="entry name" value="MoeA_linker/N"/>
</dbReference>
<comment type="function">
    <text evidence="1 6">Catalyzes the insertion of molybdate into adenylated molybdopterin with the concomitant release of AMP.</text>
</comment>
<dbReference type="EMBL" id="JACHOP010000019">
    <property type="protein sequence ID" value="MBB5759074.1"/>
    <property type="molecule type" value="Genomic_DNA"/>
</dbReference>
<accession>A0A840ZPI4</accession>
<evidence type="ECO:0000256" key="4">
    <source>
        <dbReference type="ARBA" id="ARBA00023150"/>
    </source>
</evidence>
<keyword evidence="6" id="KW-0460">Magnesium</keyword>
<dbReference type="GO" id="GO:0005829">
    <property type="term" value="C:cytosol"/>
    <property type="evidence" value="ECO:0007669"/>
    <property type="project" value="TreeGrafter"/>
</dbReference>
<name>A0A840ZPI4_9HYPH</name>
<dbReference type="InterPro" id="IPR008284">
    <property type="entry name" value="MoCF_biosynth_CS"/>
</dbReference>
<feature type="domain" description="MoaB/Mog" evidence="7">
    <location>
        <begin position="165"/>
        <end position="287"/>
    </location>
</feature>
<keyword evidence="6" id="KW-0479">Metal-binding</keyword>